<name>D8M0Y7_BLAHO</name>
<dbReference type="GO" id="GO:0006094">
    <property type="term" value="P:gluconeogenesis"/>
    <property type="evidence" value="ECO:0007669"/>
    <property type="project" value="UniProtKB-KW"/>
</dbReference>
<gene>
    <name evidence="12" type="ORF">GSBLH_T00001846001</name>
</gene>
<dbReference type="AlphaFoldDB" id="D8M0Y7"/>
<protein>
    <recommendedName>
        <fullName evidence="14">L-serine ammonia-lyase</fullName>
    </recommendedName>
</protein>
<dbReference type="InterPro" id="IPR051318">
    <property type="entry name" value="Fe-S_L-Ser"/>
</dbReference>
<comment type="cofactor">
    <cofactor evidence="1">
        <name>[4Fe-4S] cluster</name>
        <dbReference type="ChEBI" id="CHEBI:49883"/>
    </cofactor>
</comment>
<dbReference type="Pfam" id="PF03315">
    <property type="entry name" value="SDH_beta"/>
    <property type="match status" value="2"/>
</dbReference>
<evidence type="ECO:0008006" key="14">
    <source>
        <dbReference type="Google" id="ProtNLM"/>
    </source>
</evidence>
<dbReference type="SUPFAM" id="SSF143548">
    <property type="entry name" value="Serine metabolism enzymes domain"/>
    <property type="match status" value="1"/>
</dbReference>
<keyword evidence="8" id="KW-0456">Lyase</keyword>
<dbReference type="InterPro" id="IPR005130">
    <property type="entry name" value="Ser_deHydtase-like_asu"/>
</dbReference>
<sequence length="515" mass="57002">MEISTNDQYHDEKERIPLWNTNSKDKRDTTYIRITSKKGTSHLFYTSVTQTDGMPSLRELYRIGHGPSSSHTMGPSFAAQAFKKLYDDKADRYEVTLYGSLAATGKGHMTDVAIENELKPKKVTFIWKANETLTFHVNGMTLKAFQNDKAIGQETYYSVGGGAIIADSKLDKREGPYRKTFDPVYKYSTMKSVMRWCRKTGYKLNDYVYQSEDDEIHSYLLEVWTAMKRCVEIGLQGKGVLPGGLNLPRKARDMYRAAERSSKFMSENAYLFAYTLAVSENDAGGETVVTAPTCGACGIVPGLLYYLHKHQPSITDEDCIDALAVAGVIGNLAKVNASISGAEAGCQAEVGTACAMAAGAACFLMGGTTEQIEYAAGMAIEHMLGLTCDPVKGLVQVPCIERNAMAATRALECAQYALMTNAFHIISLDEVLMTMIMTGEDIEDTLRETSRAGLAQTYNLDELAKKQRFAELKRRWLGLHRKEGISMFWGTQGEEGGESEKEEGDIEHESEVELE</sequence>
<evidence type="ECO:0000256" key="2">
    <source>
        <dbReference type="ARBA" id="ARBA00004742"/>
    </source>
</evidence>
<evidence type="ECO:0000259" key="11">
    <source>
        <dbReference type="Pfam" id="PF03315"/>
    </source>
</evidence>
<evidence type="ECO:0000256" key="4">
    <source>
        <dbReference type="ARBA" id="ARBA00022485"/>
    </source>
</evidence>
<keyword evidence="6" id="KW-0408">Iron</keyword>
<evidence type="ECO:0000256" key="3">
    <source>
        <dbReference type="ARBA" id="ARBA00022432"/>
    </source>
</evidence>
<dbReference type="InterPro" id="IPR029009">
    <property type="entry name" value="ASB_dom_sf"/>
</dbReference>
<feature type="domain" description="Serine dehydratase beta chain" evidence="11">
    <location>
        <begin position="124"/>
        <end position="167"/>
    </location>
</feature>
<dbReference type="Pfam" id="PF03313">
    <property type="entry name" value="SDH_alpha"/>
    <property type="match status" value="1"/>
</dbReference>
<feature type="compositionally biased region" description="Acidic residues" evidence="9">
    <location>
        <begin position="495"/>
        <end position="506"/>
    </location>
</feature>
<dbReference type="Gene3D" id="3.30.1330.90">
    <property type="entry name" value="D-3-phosphoglycerate dehydrogenase, domain 3"/>
    <property type="match status" value="2"/>
</dbReference>
<feature type="region of interest" description="Disordered" evidence="9">
    <location>
        <begin position="490"/>
        <end position="515"/>
    </location>
</feature>
<dbReference type="InParanoid" id="D8M0Y7"/>
<accession>D8M0Y7</accession>
<dbReference type="OrthoDB" id="192663at2759"/>
<dbReference type="OMA" id="SAAMGGC"/>
<evidence type="ECO:0000313" key="12">
    <source>
        <dbReference type="EMBL" id="CBK21726.2"/>
    </source>
</evidence>
<dbReference type="GO" id="GO:0046872">
    <property type="term" value="F:metal ion binding"/>
    <property type="evidence" value="ECO:0007669"/>
    <property type="project" value="UniProtKB-KW"/>
</dbReference>
<comment type="pathway">
    <text evidence="2">Carbohydrate biosynthesis; gluconeogenesis.</text>
</comment>
<evidence type="ECO:0000256" key="1">
    <source>
        <dbReference type="ARBA" id="ARBA00001966"/>
    </source>
</evidence>
<dbReference type="InterPro" id="IPR004644">
    <property type="entry name" value="Fe-S_L-Ser_mono"/>
</dbReference>
<dbReference type="NCBIfam" id="TIGR00720">
    <property type="entry name" value="sda_mono"/>
    <property type="match status" value="1"/>
</dbReference>
<feature type="domain" description="Serine dehydratase beta chain" evidence="11">
    <location>
        <begin position="56"/>
        <end position="116"/>
    </location>
</feature>
<dbReference type="PANTHER" id="PTHR30182">
    <property type="entry name" value="L-SERINE DEHYDRATASE"/>
    <property type="match status" value="1"/>
</dbReference>
<keyword evidence="5" id="KW-0479">Metal-binding</keyword>
<dbReference type="RefSeq" id="XP_012895774.1">
    <property type="nucleotide sequence ID" value="XM_013040320.1"/>
</dbReference>
<evidence type="ECO:0000256" key="8">
    <source>
        <dbReference type="ARBA" id="ARBA00023239"/>
    </source>
</evidence>
<dbReference type="PANTHER" id="PTHR30182:SF1">
    <property type="entry name" value="L-SERINE DEHYDRATASE 1"/>
    <property type="match status" value="1"/>
</dbReference>
<keyword evidence="7" id="KW-0411">Iron-sulfur</keyword>
<evidence type="ECO:0000259" key="10">
    <source>
        <dbReference type="Pfam" id="PF03313"/>
    </source>
</evidence>
<dbReference type="EMBL" id="FN668644">
    <property type="protein sequence ID" value="CBK21726.2"/>
    <property type="molecule type" value="Genomic_DNA"/>
</dbReference>
<dbReference type="GO" id="GO:0051539">
    <property type="term" value="F:4 iron, 4 sulfur cluster binding"/>
    <property type="evidence" value="ECO:0007669"/>
    <property type="project" value="UniProtKB-KW"/>
</dbReference>
<dbReference type="GO" id="GO:0003941">
    <property type="term" value="F:L-serine ammonia-lyase activity"/>
    <property type="evidence" value="ECO:0007669"/>
    <property type="project" value="InterPro"/>
</dbReference>
<evidence type="ECO:0000256" key="5">
    <source>
        <dbReference type="ARBA" id="ARBA00022723"/>
    </source>
</evidence>
<reference evidence="12" key="1">
    <citation type="submission" date="2010-02" db="EMBL/GenBank/DDBJ databases">
        <title>Sequencing and annotation of the Blastocystis hominis genome.</title>
        <authorList>
            <person name="Wincker P."/>
        </authorList>
    </citation>
    <scope>NUCLEOTIDE SEQUENCE</scope>
    <source>
        <strain evidence="12">Singapore isolate B</strain>
    </source>
</reference>
<keyword evidence="4" id="KW-0004">4Fe-4S</keyword>
<keyword evidence="3" id="KW-0312">Gluconeogenesis</keyword>
<proteinExistence type="predicted"/>
<dbReference type="Proteomes" id="UP000008312">
    <property type="component" value="Unassembled WGS sequence"/>
</dbReference>
<keyword evidence="13" id="KW-1185">Reference proteome</keyword>
<evidence type="ECO:0000256" key="9">
    <source>
        <dbReference type="SAM" id="MobiDB-lite"/>
    </source>
</evidence>
<dbReference type="InterPro" id="IPR005131">
    <property type="entry name" value="Ser_deHydtase_bsu"/>
</dbReference>
<dbReference type="GeneID" id="24919071"/>
<evidence type="ECO:0000256" key="6">
    <source>
        <dbReference type="ARBA" id="ARBA00023004"/>
    </source>
</evidence>
<feature type="domain" description="Serine dehydratase-like alpha subunit" evidence="10">
    <location>
        <begin position="212"/>
        <end position="455"/>
    </location>
</feature>
<evidence type="ECO:0000313" key="13">
    <source>
        <dbReference type="Proteomes" id="UP000008312"/>
    </source>
</evidence>
<organism evidence="12">
    <name type="scientific">Blastocystis hominis</name>
    <dbReference type="NCBI Taxonomy" id="12968"/>
    <lineage>
        <taxon>Eukaryota</taxon>
        <taxon>Sar</taxon>
        <taxon>Stramenopiles</taxon>
        <taxon>Bigyra</taxon>
        <taxon>Opalozoa</taxon>
        <taxon>Opalinata</taxon>
        <taxon>Blastocystidae</taxon>
        <taxon>Blastocystis</taxon>
    </lineage>
</organism>
<evidence type="ECO:0000256" key="7">
    <source>
        <dbReference type="ARBA" id="ARBA00023014"/>
    </source>
</evidence>